<dbReference type="AlphaFoldDB" id="A0A6I9PS40"/>
<dbReference type="InterPro" id="IPR028082">
    <property type="entry name" value="Peripla_BP_I"/>
</dbReference>
<evidence type="ECO:0000313" key="2">
    <source>
        <dbReference type="RefSeq" id="XP_010793804.1"/>
    </source>
</evidence>
<gene>
    <name evidence="2" type="primary">LOC104966314</name>
</gene>
<name>A0A6I9PS40_9TELE</name>
<accession>A0A6I9PS40</accession>
<dbReference type="OrthoDB" id="8951267at2759"/>
<sequence>MSGSPEYYLNTTSVKAMQDVVVVTLPPRNYTSGSHSKFNDTINDYVAGYHDGALLFGKVLRETMLGQRVDRIYDVPLSDNPFGNTSFYGMGGHYVIDEYGDRDVNFSMIYTSTETGMYETLLLFDTSRNKTIVIDQNPTLLWHGRLPNDKPKTPDALCGSDAVNSL</sequence>
<dbReference type="RefSeq" id="XP_010793804.1">
    <property type="nucleotide sequence ID" value="XM_010795502.1"/>
</dbReference>
<dbReference type="GeneID" id="104966314"/>
<keyword evidence="1" id="KW-1185">Reference proteome</keyword>
<organism evidence="1 2">
    <name type="scientific">Notothenia coriiceps</name>
    <name type="common">black rockcod</name>
    <dbReference type="NCBI Taxonomy" id="8208"/>
    <lineage>
        <taxon>Eukaryota</taxon>
        <taxon>Metazoa</taxon>
        <taxon>Chordata</taxon>
        <taxon>Craniata</taxon>
        <taxon>Vertebrata</taxon>
        <taxon>Euteleostomi</taxon>
        <taxon>Actinopterygii</taxon>
        <taxon>Neopterygii</taxon>
        <taxon>Teleostei</taxon>
        <taxon>Neoteleostei</taxon>
        <taxon>Acanthomorphata</taxon>
        <taxon>Eupercaria</taxon>
        <taxon>Perciformes</taxon>
        <taxon>Notothenioidei</taxon>
        <taxon>Nototheniidae</taxon>
        <taxon>Notothenia</taxon>
    </lineage>
</organism>
<protein>
    <submittedName>
        <fullName evidence="2">Heat-stable enterotoxin receptor-like</fullName>
    </submittedName>
</protein>
<evidence type="ECO:0000313" key="1">
    <source>
        <dbReference type="Proteomes" id="UP000504611"/>
    </source>
</evidence>
<dbReference type="Gene3D" id="3.40.50.2300">
    <property type="match status" value="1"/>
</dbReference>
<reference evidence="2" key="1">
    <citation type="submission" date="2025-08" db="UniProtKB">
        <authorList>
            <consortium name="RefSeq"/>
        </authorList>
    </citation>
    <scope>IDENTIFICATION</scope>
    <source>
        <tissue evidence="2">Muscle</tissue>
    </source>
</reference>
<dbReference type="Proteomes" id="UP000504611">
    <property type="component" value="Unplaced"/>
</dbReference>
<dbReference type="KEGG" id="ncc:104966314"/>
<proteinExistence type="predicted"/>
<dbReference type="SUPFAM" id="SSF53822">
    <property type="entry name" value="Periplasmic binding protein-like I"/>
    <property type="match status" value="1"/>
</dbReference>